<dbReference type="InterPro" id="IPR044043">
    <property type="entry name" value="VanA_C_cat"/>
</dbReference>
<accession>Q92XT6</accession>
<reference evidence="4" key="2">
    <citation type="journal article" date="2001" name="Science">
        <title>The composite genome of the legume symbiont Sinorhizobium meliloti.</title>
        <authorList>
            <person name="Galibert F."/>
            <person name="Finan T.M."/>
            <person name="Long S.R."/>
            <person name="Puehler A."/>
            <person name="Abola P."/>
            <person name="Ampe F."/>
            <person name="Barloy-Hubler F."/>
            <person name="Barnett M.J."/>
            <person name="Becker A."/>
            <person name="Boistard P."/>
            <person name="Bothe G."/>
            <person name="Boutry M."/>
            <person name="Bowser L."/>
            <person name="Buhrmester J."/>
            <person name="Cadieu E."/>
            <person name="Capela D."/>
            <person name="Chain P."/>
            <person name="Cowie A."/>
            <person name="Davis R.W."/>
            <person name="Dreano S."/>
            <person name="Federspiel N.A."/>
            <person name="Fisher R.F."/>
            <person name="Gloux S."/>
            <person name="Godrie T."/>
            <person name="Goffeau A."/>
            <person name="Golding B."/>
            <person name="Gouzy J."/>
            <person name="Gurjal M."/>
            <person name="Hernandez-Lucas I."/>
            <person name="Hong A."/>
            <person name="Huizar L."/>
            <person name="Hyman R.W."/>
            <person name="Jones T."/>
            <person name="Kahn D."/>
            <person name="Kahn M.L."/>
            <person name="Kalman S."/>
            <person name="Keating D.H."/>
            <person name="Kiss E."/>
            <person name="Komp C."/>
            <person name="Lelaure V."/>
            <person name="Masuy D."/>
            <person name="Palm C."/>
            <person name="Peck M.C."/>
            <person name="Pohl T.M."/>
            <person name="Portetelle D."/>
            <person name="Purnelle B."/>
            <person name="Ramsperger U."/>
            <person name="Surzycki R."/>
            <person name="Thebault P."/>
            <person name="Vandenbol M."/>
            <person name="Vorhoelter F.J."/>
            <person name="Weidner S."/>
            <person name="Wells D.H."/>
            <person name="Wong K."/>
            <person name="Yeh K.-C."/>
            <person name="Batut J."/>
        </authorList>
    </citation>
    <scope>NUCLEOTIDE SEQUENCE [LARGE SCALE GENOMIC DNA]</scope>
    <source>
        <strain evidence="4">1021</strain>
        <plasmid evidence="4">Plasmid pSymA</plasmid>
    </source>
</reference>
<reference evidence="3 4" key="1">
    <citation type="journal article" date="2001" name="Proc. Natl. Acad. Sci. U.S.A.">
        <title>Nucleotide sequence and predicted functions of the entire Sinorhizobium meliloti pSymA megaplasmid.</title>
        <authorList>
            <person name="Barnett M.J."/>
            <person name="Fisher R.F."/>
            <person name="Jones T."/>
            <person name="Komp C."/>
            <person name="Abola A.P."/>
            <person name="Barloy-Hubler F."/>
            <person name="Bowser L."/>
            <person name="Capela D."/>
            <person name="Galibert F."/>
            <person name="Gouzy J."/>
            <person name="Gurjal M."/>
            <person name="Hong A."/>
            <person name="Huizar L."/>
            <person name="Hyman R.W."/>
            <person name="Kahn D."/>
            <person name="Kahn M.L."/>
            <person name="Kalman S."/>
            <person name="Keating D.H."/>
            <person name="Palm C."/>
            <person name="Peck M.C."/>
            <person name="Surzycki R."/>
            <person name="Wells D.H."/>
            <person name="Yeh K.-C."/>
            <person name="Davis R.W."/>
            <person name="Federspiel N.A."/>
            <person name="Long S.R."/>
        </authorList>
    </citation>
    <scope>NUCLEOTIDE SEQUENCE [LARGE SCALE GENOMIC DNA]</scope>
    <source>
        <strain evidence="3 4">1021</strain>
        <plasmid evidence="4">Plasmid pSymA</plasmid>
    </source>
</reference>
<dbReference type="InterPro" id="IPR050584">
    <property type="entry name" value="Cholesterol_7-desaturase"/>
</dbReference>
<keyword evidence="3" id="KW-0614">Plasmid</keyword>
<keyword evidence="1" id="KW-0560">Oxidoreductase</keyword>
<dbReference type="AlphaFoldDB" id="Q92XT6"/>
<dbReference type="GO" id="GO:0016491">
    <property type="term" value="F:oxidoreductase activity"/>
    <property type="evidence" value="ECO:0007669"/>
    <property type="project" value="UniProtKB-KW"/>
</dbReference>
<evidence type="ECO:0000256" key="1">
    <source>
        <dbReference type="ARBA" id="ARBA00023002"/>
    </source>
</evidence>
<proteinExistence type="predicted"/>
<dbReference type="PANTHER" id="PTHR21266:SF60">
    <property type="entry name" value="3-KETOSTEROID-9-ALPHA-MONOOXYGENASE, OXYGENASE COMPONENT"/>
    <property type="match status" value="1"/>
</dbReference>
<dbReference type="PATRIC" id="fig|266834.11.peg.1207"/>
<dbReference type="HOGENOM" id="CLU_039484_1_2_5"/>
<keyword evidence="4" id="KW-1185">Reference proteome</keyword>
<dbReference type="Gene3D" id="3.90.380.10">
    <property type="entry name" value="Naphthalene 1,2-dioxygenase Alpha Subunit, Chain A, domain 1"/>
    <property type="match status" value="1"/>
</dbReference>
<dbReference type="PANTHER" id="PTHR21266">
    <property type="entry name" value="IRON-SULFUR DOMAIN CONTAINING PROTEIN"/>
    <property type="match status" value="1"/>
</dbReference>
<dbReference type="PIR" id="C95406">
    <property type="entry name" value="C95406"/>
</dbReference>
<dbReference type="KEGG" id="sme:SMa2119"/>
<dbReference type="Pfam" id="PF19112">
    <property type="entry name" value="VanA_C"/>
    <property type="match status" value="1"/>
</dbReference>
<gene>
    <name evidence="3" type="ORF">SMa2119</name>
</gene>
<dbReference type="EnsemblBacteria" id="AAK65813">
    <property type="protein sequence ID" value="AAK65813"/>
    <property type="gene ID" value="SMa2119"/>
</dbReference>
<geneLocation type="plasmid" evidence="3 4">
    <name>pSymA</name>
</geneLocation>
<dbReference type="Proteomes" id="UP000001976">
    <property type="component" value="Plasmid pSymA"/>
</dbReference>
<dbReference type="EMBL" id="AE006469">
    <property type="protein sequence ID" value="AAK65813.1"/>
    <property type="molecule type" value="Genomic_DNA"/>
</dbReference>
<organism evidence="3 4">
    <name type="scientific">Rhizobium meliloti (strain 1021)</name>
    <name type="common">Ensifer meliloti</name>
    <name type="synonym">Sinorhizobium meliloti</name>
    <dbReference type="NCBI Taxonomy" id="266834"/>
    <lineage>
        <taxon>Bacteria</taxon>
        <taxon>Pseudomonadati</taxon>
        <taxon>Pseudomonadota</taxon>
        <taxon>Alphaproteobacteria</taxon>
        <taxon>Hyphomicrobiales</taxon>
        <taxon>Rhizobiaceae</taxon>
        <taxon>Sinorhizobium/Ensifer group</taxon>
        <taxon>Sinorhizobium</taxon>
    </lineage>
</organism>
<evidence type="ECO:0000313" key="3">
    <source>
        <dbReference type="EMBL" id="AAK65813.1"/>
    </source>
</evidence>
<dbReference type="OrthoDB" id="9769355at2"/>
<sequence length="308" mass="34608">MNMKESPMAKTRCLDPVVLNLWHPLGALIELPVDTVVDTVLLEERLSLAVGLDGAVAVWQSCPDFAAGDKIDVAAVSKSLPAKVAYGYLWASLGSPPDELFHIPEYDEADRRRLNAATFGVNVSAPRAIENFLDMGHFPYVHTDILGVEPHTEVKEYDVDISVERDEILATRCRFFQPLASSASETGAEVEYIYRVPHPYCSVLYKSSPVDDARYDVIAVFMQPLSQESVRAHMMLCILDEDNEDKVIKRFQQTIFGQDKPILENQFPKRLPLDPRAETPIRADKSAIAYRRWLSQKDVRYGVIPASN</sequence>
<feature type="domain" description="Vanillate O-demethylase oxygenase-like C-terminal catalytic" evidence="2">
    <location>
        <begin position="122"/>
        <end position="296"/>
    </location>
</feature>
<evidence type="ECO:0000259" key="2">
    <source>
        <dbReference type="Pfam" id="PF19112"/>
    </source>
</evidence>
<protein>
    <recommendedName>
        <fullName evidence="2">Vanillate O-demethylase oxygenase-like C-terminal catalytic domain-containing protein</fullName>
    </recommendedName>
</protein>
<name>Q92XT6_RHIME</name>
<evidence type="ECO:0000313" key="4">
    <source>
        <dbReference type="Proteomes" id="UP000001976"/>
    </source>
</evidence>
<dbReference type="SUPFAM" id="SSF55961">
    <property type="entry name" value="Bet v1-like"/>
    <property type="match status" value="1"/>
</dbReference>